<accession>A0A8T4IG49</accession>
<evidence type="ECO:0000256" key="6">
    <source>
        <dbReference type="ARBA" id="ARBA00023316"/>
    </source>
</evidence>
<protein>
    <submittedName>
        <fullName evidence="9">L,D-transpeptidase family protein</fullName>
    </submittedName>
</protein>
<comment type="similarity">
    <text evidence="2">Belongs to the YkuD family.</text>
</comment>
<gene>
    <name evidence="9" type="ORF">J7S20_01660</name>
</gene>
<dbReference type="AlphaFoldDB" id="A0A8T4IG49"/>
<keyword evidence="6 7" id="KW-0961">Cell wall biogenesis/degradation</keyword>
<comment type="pathway">
    <text evidence="1 7">Cell wall biogenesis; peptidoglycan biosynthesis.</text>
</comment>
<evidence type="ECO:0000256" key="2">
    <source>
        <dbReference type="ARBA" id="ARBA00005992"/>
    </source>
</evidence>
<dbReference type="GO" id="GO:0016740">
    <property type="term" value="F:transferase activity"/>
    <property type="evidence" value="ECO:0007669"/>
    <property type="project" value="UniProtKB-KW"/>
</dbReference>
<keyword evidence="4 7" id="KW-0133">Cell shape</keyword>
<proteinExistence type="inferred from homology"/>
<evidence type="ECO:0000313" key="10">
    <source>
        <dbReference type="Proteomes" id="UP000676996"/>
    </source>
</evidence>
<dbReference type="InterPro" id="IPR005490">
    <property type="entry name" value="LD_TPept_cat_dom"/>
</dbReference>
<feature type="active site" description="Proton donor/acceptor" evidence="7">
    <location>
        <position position="113"/>
    </location>
</feature>
<dbReference type="GO" id="GO:0005576">
    <property type="term" value="C:extracellular region"/>
    <property type="evidence" value="ECO:0007669"/>
    <property type="project" value="TreeGrafter"/>
</dbReference>
<dbReference type="PROSITE" id="PS52029">
    <property type="entry name" value="LD_TPASE"/>
    <property type="match status" value="1"/>
</dbReference>
<dbReference type="GO" id="GO:0008360">
    <property type="term" value="P:regulation of cell shape"/>
    <property type="evidence" value="ECO:0007669"/>
    <property type="project" value="UniProtKB-UniRule"/>
</dbReference>
<dbReference type="GO" id="GO:0071555">
    <property type="term" value="P:cell wall organization"/>
    <property type="evidence" value="ECO:0007669"/>
    <property type="project" value="UniProtKB-UniRule"/>
</dbReference>
<evidence type="ECO:0000256" key="3">
    <source>
        <dbReference type="ARBA" id="ARBA00022679"/>
    </source>
</evidence>
<feature type="domain" description="L,D-TPase catalytic" evidence="8">
    <location>
        <begin position="41"/>
        <end position="150"/>
    </location>
</feature>
<evidence type="ECO:0000256" key="1">
    <source>
        <dbReference type="ARBA" id="ARBA00004752"/>
    </source>
</evidence>
<dbReference type="Proteomes" id="UP000676996">
    <property type="component" value="Unassembled WGS sequence"/>
</dbReference>
<dbReference type="PANTHER" id="PTHR30582">
    <property type="entry name" value="L,D-TRANSPEPTIDASE"/>
    <property type="match status" value="1"/>
</dbReference>
<dbReference type="InterPro" id="IPR038063">
    <property type="entry name" value="Transpep_catalytic_dom"/>
</dbReference>
<evidence type="ECO:0000256" key="5">
    <source>
        <dbReference type="ARBA" id="ARBA00022984"/>
    </source>
</evidence>
<reference evidence="9" key="1">
    <citation type="submission" date="2021-04" db="EMBL/GenBank/DDBJ databases">
        <title>Ouciella asimina sp. nov., isolated from the surface seawater in the hydrothermal field of Okinawa Trough.</title>
        <authorList>
            <person name="Shuang W."/>
        </authorList>
    </citation>
    <scope>NUCLEOTIDE SEQUENCE</scope>
    <source>
        <strain evidence="9">LXI357</strain>
    </source>
</reference>
<dbReference type="PANTHER" id="PTHR30582:SF2">
    <property type="entry name" value="L,D-TRANSPEPTIDASE YCIB-RELATED"/>
    <property type="match status" value="1"/>
</dbReference>
<dbReference type="NCBIfam" id="NF004785">
    <property type="entry name" value="PRK06132.1-2"/>
    <property type="match status" value="1"/>
</dbReference>
<organism evidence="9 10">
    <name type="scientific">Stakelama marina</name>
    <dbReference type="NCBI Taxonomy" id="2826939"/>
    <lineage>
        <taxon>Bacteria</taxon>
        <taxon>Pseudomonadati</taxon>
        <taxon>Pseudomonadota</taxon>
        <taxon>Alphaproteobacteria</taxon>
        <taxon>Sphingomonadales</taxon>
        <taxon>Sphingomonadaceae</taxon>
        <taxon>Stakelama</taxon>
    </lineage>
</organism>
<name>A0A8T4IG49_9SPHN</name>
<evidence type="ECO:0000259" key="8">
    <source>
        <dbReference type="PROSITE" id="PS52029"/>
    </source>
</evidence>
<dbReference type="CDD" id="cd16913">
    <property type="entry name" value="YkuD_like"/>
    <property type="match status" value="1"/>
</dbReference>
<sequence length="210" mass="22422">MLAPGSAAIAGQRTVELFDAARALDNGQSVWADDVGETGKIEIVVSLPMQTLFVYRAGRLIGATSVSTGKPGKSTPTGEFPILQKQVFHRSNLYSNAPMPFMQRLTWSGVAMHAGYLPGYPASHGCIRMPRAFAKRLYSLTSLDTPVLVTRQSAPDRAGPRTPPLLSAKPGDYTSERFNIVTDDEAVFAGPGQPVFAPAKAVIQPVPPGK</sequence>
<dbReference type="InterPro" id="IPR050979">
    <property type="entry name" value="LD-transpeptidase"/>
</dbReference>
<evidence type="ECO:0000256" key="7">
    <source>
        <dbReference type="PROSITE-ProRule" id="PRU01373"/>
    </source>
</evidence>
<evidence type="ECO:0000313" key="9">
    <source>
        <dbReference type="EMBL" id="MBR0551206.1"/>
    </source>
</evidence>
<dbReference type="SUPFAM" id="SSF141523">
    <property type="entry name" value="L,D-transpeptidase catalytic domain-like"/>
    <property type="match status" value="1"/>
</dbReference>
<keyword evidence="3" id="KW-0808">Transferase</keyword>
<comment type="caution">
    <text evidence="9">The sequence shown here is derived from an EMBL/GenBank/DDBJ whole genome shotgun (WGS) entry which is preliminary data.</text>
</comment>
<dbReference type="Gene3D" id="2.40.440.10">
    <property type="entry name" value="L,D-transpeptidase catalytic domain-like"/>
    <property type="match status" value="1"/>
</dbReference>
<evidence type="ECO:0000256" key="4">
    <source>
        <dbReference type="ARBA" id="ARBA00022960"/>
    </source>
</evidence>
<dbReference type="GO" id="GO:0071972">
    <property type="term" value="F:peptidoglycan L,D-transpeptidase activity"/>
    <property type="evidence" value="ECO:0007669"/>
    <property type="project" value="TreeGrafter"/>
</dbReference>
<keyword evidence="5 7" id="KW-0573">Peptidoglycan synthesis</keyword>
<dbReference type="EMBL" id="JAGRQC010000001">
    <property type="protein sequence ID" value="MBR0551206.1"/>
    <property type="molecule type" value="Genomic_DNA"/>
</dbReference>
<dbReference type="GO" id="GO:0018104">
    <property type="term" value="P:peptidoglycan-protein cross-linking"/>
    <property type="evidence" value="ECO:0007669"/>
    <property type="project" value="TreeGrafter"/>
</dbReference>
<feature type="active site" description="Nucleophile" evidence="7">
    <location>
        <position position="126"/>
    </location>
</feature>
<dbReference type="Pfam" id="PF03734">
    <property type="entry name" value="YkuD"/>
    <property type="match status" value="1"/>
</dbReference>
<keyword evidence="10" id="KW-1185">Reference proteome</keyword>